<protein>
    <submittedName>
        <fullName evidence="2">(spotted green pufferfish) hypothetical protein</fullName>
    </submittedName>
</protein>
<feature type="compositionally biased region" description="Polar residues" evidence="1">
    <location>
        <begin position="42"/>
        <end position="53"/>
    </location>
</feature>
<dbReference type="KEGG" id="tng:GSTEN00036865G001"/>
<organism evidence="2">
    <name type="scientific">Tetraodon nigroviridis</name>
    <name type="common">Spotted green pufferfish</name>
    <name type="synonym">Chelonodon nigroviridis</name>
    <dbReference type="NCBI Taxonomy" id="99883"/>
    <lineage>
        <taxon>Eukaryota</taxon>
        <taxon>Metazoa</taxon>
        <taxon>Chordata</taxon>
        <taxon>Craniata</taxon>
        <taxon>Vertebrata</taxon>
        <taxon>Euteleostomi</taxon>
        <taxon>Actinopterygii</taxon>
        <taxon>Neopterygii</taxon>
        <taxon>Teleostei</taxon>
        <taxon>Neoteleostei</taxon>
        <taxon>Acanthomorphata</taxon>
        <taxon>Eupercaria</taxon>
        <taxon>Tetraodontiformes</taxon>
        <taxon>Tetradontoidea</taxon>
        <taxon>Tetraodontidae</taxon>
        <taxon>Tetraodon</taxon>
    </lineage>
</organism>
<dbReference type="AlphaFoldDB" id="Q4RDX4"/>
<accession>Q4RDX4</accession>
<feature type="non-terminal residue" evidence="2">
    <location>
        <position position="1"/>
    </location>
</feature>
<dbReference type="EMBL" id="CAAE01015418">
    <property type="protein sequence ID" value="CAG13408.1"/>
    <property type="molecule type" value="Genomic_DNA"/>
</dbReference>
<feature type="region of interest" description="Disordered" evidence="1">
    <location>
        <begin position="1"/>
        <end position="53"/>
    </location>
</feature>
<proteinExistence type="predicted"/>
<evidence type="ECO:0000256" key="1">
    <source>
        <dbReference type="SAM" id="MobiDB-lite"/>
    </source>
</evidence>
<evidence type="ECO:0000313" key="2">
    <source>
        <dbReference type="EMBL" id="CAG13408.1"/>
    </source>
</evidence>
<reference evidence="2" key="2">
    <citation type="submission" date="2004-02" db="EMBL/GenBank/DDBJ databases">
        <authorList>
            <consortium name="Genoscope"/>
            <consortium name="Whitehead Institute Centre for Genome Research"/>
        </authorList>
    </citation>
    <scope>NUCLEOTIDE SEQUENCE</scope>
</reference>
<comment type="caution">
    <text evidence="2">The sequence shown here is derived from an EMBL/GenBank/DDBJ whole genome shotgun (WGS) entry which is preliminary data.</text>
</comment>
<reference evidence="2" key="1">
    <citation type="journal article" date="2004" name="Nature">
        <title>Genome duplication in the teleost fish Tetraodon nigroviridis reveals the early vertebrate proto-karyotype.</title>
        <authorList>
            <person name="Jaillon O."/>
            <person name="Aury J.-M."/>
            <person name="Brunet F."/>
            <person name="Petit J.-L."/>
            <person name="Stange-Thomann N."/>
            <person name="Mauceli E."/>
            <person name="Bouneau L."/>
            <person name="Fischer C."/>
            <person name="Ozouf-Costaz C."/>
            <person name="Bernot A."/>
            <person name="Nicaud S."/>
            <person name="Jaffe D."/>
            <person name="Fisher S."/>
            <person name="Lutfalla G."/>
            <person name="Dossat C."/>
            <person name="Segurens B."/>
            <person name="Dasilva C."/>
            <person name="Salanoubat M."/>
            <person name="Levy M."/>
            <person name="Boudet N."/>
            <person name="Castellano S."/>
            <person name="Anthouard V."/>
            <person name="Jubin C."/>
            <person name="Castelli V."/>
            <person name="Katinka M."/>
            <person name="Vacherie B."/>
            <person name="Biemont C."/>
            <person name="Skalli Z."/>
            <person name="Cattolico L."/>
            <person name="Poulain J."/>
            <person name="De Berardinis V."/>
            <person name="Cruaud C."/>
            <person name="Duprat S."/>
            <person name="Brottier P."/>
            <person name="Coutanceau J.-P."/>
            <person name="Gouzy J."/>
            <person name="Parra G."/>
            <person name="Lardier G."/>
            <person name="Chapple C."/>
            <person name="McKernan K.J."/>
            <person name="McEwan P."/>
            <person name="Bosak S."/>
            <person name="Kellis M."/>
            <person name="Volff J.-N."/>
            <person name="Guigo R."/>
            <person name="Zody M.C."/>
            <person name="Mesirov J."/>
            <person name="Lindblad-Toh K."/>
            <person name="Birren B."/>
            <person name="Nusbaum C."/>
            <person name="Kahn D."/>
            <person name="Robinson-Rechavi M."/>
            <person name="Laudet V."/>
            <person name="Schachter V."/>
            <person name="Quetier F."/>
            <person name="Saurin W."/>
            <person name="Scarpelli C."/>
            <person name="Wincker P."/>
            <person name="Lander E.S."/>
            <person name="Weissenbach J."/>
            <person name="Roest Crollius H."/>
        </authorList>
    </citation>
    <scope>NUCLEOTIDE SEQUENCE [LARGE SCALE GENOMIC DNA]</scope>
</reference>
<sequence length="53" mass="5754">TEKEESCAGPAPGSRIMKNNRLISSSDPTRFPQILPFHHGPSLTTPAASRSYD</sequence>
<gene>
    <name evidence="2" type="ORF">GSTENG00036865001</name>
</gene>
<name>Q4RDX4_TETNG</name>